<dbReference type="SUPFAM" id="SSF100950">
    <property type="entry name" value="NagB/RpiA/CoA transferase-like"/>
    <property type="match status" value="1"/>
</dbReference>
<evidence type="ECO:0000313" key="5">
    <source>
        <dbReference type="Proteomes" id="UP000664209"/>
    </source>
</evidence>
<dbReference type="SUPFAM" id="SSF46785">
    <property type="entry name" value="Winged helix' DNA-binding domain"/>
    <property type="match status" value="1"/>
</dbReference>
<evidence type="ECO:0000259" key="3">
    <source>
        <dbReference type="PROSITE" id="PS51000"/>
    </source>
</evidence>
<keyword evidence="5" id="KW-1185">Reference proteome</keyword>
<dbReference type="Pfam" id="PF08220">
    <property type="entry name" value="HTH_DeoR"/>
    <property type="match status" value="1"/>
</dbReference>
<dbReference type="SMART" id="SM00420">
    <property type="entry name" value="HTH_DEOR"/>
    <property type="match status" value="1"/>
</dbReference>
<name>A0A939RWG6_9CELL</name>
<dbReference type="Pfam" id="PF00455">
    <property type="entry name" value="DeoRC"/>
    <property type="match status" value="1"/>
</dbReference>
<dbReference type="InterPro" id="IPR037171">
    <property type="entry name" value="NagB/RpiA_transferase-like"/>
</dbReference>
<dbReference type="PANTHER" id="PTHR30363">
    <property type="entry name" value="HTH-TYPE TRANSCRIPTIONAL REGULATOR SRLR-RELATED"/>
    <property type="match status" value="1"/>
</dbReference>
<dbReference type="InterPro" id="IPR001034">
    <property type="entry name" value="DeoR_HTH"/>
</dbReference>
<organism evidence="4 5">
    <name type="scientific">Actinotalea soli</name>
    <dbReference type="NCBI Taxonomy" id="2819234"/>
    <lineage>
        <taxon>Bacteria</taxon>
        <taxon>Bacillati</taxon>
        <taxon>Actinomycetota</taxon>
        <taxon>Actinomycetes</taxon>
        <taxon>Micrococcales</taxon>
        <taxon>Cellulomonadaceae</taxon>
        <taxon>Actinotalea</taxon>
    </lineage>
</organism>
<feature type="domain" description="HTH deoR-type" evidence="3">
    <location>
        <begin position="1"/>
        <end position="49"/>
    </location>
</feature>
<dbReference type="Gene3D" id="3.40.50.1360">
    <property type="match status" value="1"/>
</dbReference>
<dbReference type="GO" id="GO:0003700">
    <property type="term" value="F:DNA-binding transcription factor activity"/>
    <property type="evidence" value="ECO:0007669"/>
    <property type="project" value="InterPro"/>
</dbReference>
<dbReference type="InterPro" id="IPR036390">
    <property type="entry name" value="WH_DNA-bd_sf"/>
</dbReference>
<proteinExistence type="predicted"/>
<sequence length="250" mass="26442">MLQVIAEREFVRVADLSEAFGISDVTVRADLAALEISHSVRRVRGGAMAPPRGIRSEPSFEESTVEFAGEKQRIGIAAAALVAPGTSLLLDVGTTTTAVARALVARTDLEGVTVVTNGLSVALELEAAVGRLDVVVTGGTLRRLQHSLVNPMATTLLEGLRVDLAIVGCNGVDAEHGVTNLNLPEAEVKQAMIRAAERTVVVADGSKLGQVHLGRVATTDQIDTVLTGTSAPEEEMRRLRRRGVDLVRVE</sequence>
<dbReference type="PROSITE" id="PS51000">
    <property type="entry name" value="HTH_DEOR_2"/>
    <property type="match status" value="1"/>
</dbReference>
<gene>
    <name evidence="4" type="ORF">J4G33_16610</name>
</gene>
<evidence type="ECO:0000313" key="4">
    <source>
        <dbReference type="EMBL" id="MBO1753430.1"/>
    </source>
</evidence>
<dbReference type="Proteomes" id="UP000664209">
    <property type="component" value="Unassembled WGS sequence"/>
</dbReference>
<dbReference type="AlphaFoldDB" id="A0A939RWG6"/>
<evidence type="ECO:0000256" key="1">
    <source>
        <dbReference type="ARBA" id="ARBA00023015"/>
    </source>
</evidence>
<comment type="caution">
    <text evidence="4">The sequence shown here is derived from an EMBL/GenBank/DDBJ whole genome shotgun (WGS) entry which is preliminary data.</text>
</comment>
<dbReference type="InterPro" id="IPR050313">
    <property type="entry name" value="Carb_Metab_HTH_regulators"/>
</dbReference>
<evidence type="ECO:0000256" key="2">
    <source>
        <dbReference type="ARBA" id="ARBA00023163"/>
    </source>
</evidence>
<dbReference type="EMBL" id="JAGEMK010000013">
    <property type="protein sequence ID" value="MBO1753430.1"/>
    <property type="molecule type" value="Genomic_DNA"/>
</dbReference>
<dbReference type="SMART" id="SM01134">
    <property type="entry name" value="DeoRC"/>
    <property type="match status" value="1"/>
</dbReference>
<protein>
    <submittedName>
        <fullName evidence="4">DeoR/GlpR transcriptional regulator</fullName>
    </submittedName>
</protein>
<keyword evidence="2" id="KW-0804">Transcription</keyword>
<dbReference type="InterPro" id="IPR014036">
    <property type="entry name" value="DeoR-like_C"/>
</dbReference>
<accession>A0A939RWG6</accession>
<reference evidence="4" key="1">
    <citation type="submission" date="2021-03" db="EMBL/GenBank/DDBJ databases">
        <title>Actinotalea soli sp. nov., isolated from soil.</title>
        <authorList>
            <person name="Ping W."/>
            <person name="Zhang J."/>
        </authorList>
    </citation>
    <scope>NUCLEOTIDE SEQUENCE</scope>
    <source>
        <strain evidence="4">BY-33</strain>
    </source>
</reference>
<keyword evidence="1" id="KW-0805">Transcription regulation</keyword>
<dbReference type="PANTHER" id="PTHR30363:SF44">
    <property type="entry name" value="AGA OPERON TRANSCRIPTIONAL REPRESSOR-RELATED"/>
    <property type="match status" value="1"/>
</dbReference>